<keyword evidence="5" id="KW-0997">Cell inner membrane</keyword>
<evidence type="ECO:0000256" key="1">
    <source>
        <dbReference type="ARBA" id="ARBA00004377"/>
    </source>
</evidence>
<comment type="subcellular location">
    <subcellularLocation>
        <location evidence="1">Cell inner membrane</location>
        <topology evidence="1">Single-pass membrane protein</topology>
    </subcellularLocation>
</comment>
<dbReference type="InterPro" id="IPR012902">
    <property type="entry name" value="N_methyl_site"/>
</dbReference>
<evidence type="ECO:0000313" key="13">
    <source>
        <dbReference type="EMBL" id="BDI04530.1"/>
    </source>
</evidence>
<evidence type="ECO:0000256" key="5">
    <source>
        <dbReference type="ARBA" id="ARBA00022519"/>
    </source>
</evidence>
<evidence type="ECO:0000256" key="11">
    <source>
        <dbReference type="SAM" id="Phobius"/>
    </source>
</evidence>
<feature type="domain" description="General secretion pathway GspH" evidence="12">
    <location>
        <begin position="61"/>
        <end position="171"/>
    </location>
</feature>
<dbReference type="PROSITE" id="PS00409">
    <property type="entry name" value="PROKAR_NTER_METHYL"/>
    <property type="match status" value="1"/>
</dbReference>
<comment type="similarity">
    <text evidence="9">Belongs to the GSP H family.</text>
</comment>
<dbReference type="Pfam" id="PF07963">
    <property type="entry name" value="N_methyl"/>
    <property type="match status" value="1"/>
</dbReference>
<keyword evidence="7 11" id="KW-1133">Transmembrane helix</keyword>
<feature type="transmembrane region" description="Helical" evidence="11">
    <location>
        <begin position="20"/>
        <end position="43"/>
    </location>
</feature>
<dbReference type="InterPro" id="IPR045584">
    <property type="entry name" value="Pilin-like"/>
</dbReference>
<dbReference type="InterPro" id="IPR022346">
    <property type="entry name" value="T2SS_GspH"/>
</dbReference>
<keyword evidence="8 11" id="KW-0472">Membrane</keyword>
<sequence length="182" mass="18599">MFRPACPRTTPRCPPLRSGARGFTLVELMVTLSLVVVVTLVLLPGMADFNARNRISALEGDLLSAVALARSEAARNGVPVLLVAASGGVTGNAYAGGWSLVLDSDGDGTADASETVLRVREALSGDLKLDGSSSITFGATGFLSPASAVTLTICRRDGNTRGVTVTITPSGQTDSTAITTCS</sequence>
<dbReference type="NCBIfam" id="TIGR02532">
    <property type="entry name" value="IV_pilin_GFxxxE"/>
    <property type="match status" value="1"/>
</dbReference>
<evidence type="ECO:0000256" key="7">
    <source>
        <dbReference type="ARBA" id="ARBA00022989"/>
    </source>
</evidence>
<keyword evidence="3" id="KW-1003">Cell membrane</keyword>
<keyword evidence="4" id="KW-0488">Methylation</keyword>
<reference evidence="13" key="1">
    <citation type="submission" date="2022-04" db="EMBL/GenBank/DDBJ databases">
        <title>Whole genome sequence of Sphaerotilus sp. FB-5.</title>
        <authorList>
            <person name="Takeda M."/>
            <person name="Narihara S."/>
            <person name="Akimoto M."/>
            <person name="Akimoto R."/>
            <person name="Nishiyashiki S."/>
            <person name="Murakami T."/>
        </authorList>
    </citation>
    <scope>NUCLEOTIDE SEQUENCE</scope>
    <source>
        <strain evidence="13">FB-5</strain>
    </source>
</reference>
<dbReference type="EMBL" id="AP025730">
    <property type="protein sequence ID" value="BDI04530.1"/>
    <property type="molecule type" value="Genomic_DNA"/>
</dbReference>
<accession>A0ABM7YJN5</accession>
<evidence type="ECO:0000256" key="9">
    <source>
        <dbReference type="ARBA" id="ARBA00025772"/>
    </source>
</evidence>
<evidence type="ECO:0000256" key="10">
    <source>
        <dbReference type="ARBA" id="ARBA00030775"/>
    </source>
</evidence>
<dbReference type="Proteomes" id="UP001057498">
    <property type="component" value="Chromosome"/>
</dbReference>
<keyword evidence="6 11" id="KW-0812">Transmembrane</keyword>
<evidence type="ECO:0000256" key="2">
    <source>
        <dbReference type="ARBA" id="ARBA00021549"/>
    </source>
</evidence>
<evidence type="ECO:0000313" key="14">
    <source>
        <dbReference type="Proteomes" id="UP001057498"/>
    </source>
</evidence>
<dbReference type="RefSeq" id="WP_251972643.1">
    <property type="nucleotide sequence ID" value="NZ_AP025730.1"/>
</dbReference>
<evidence type="ECO:0000256" key="4">
    <source>
        <dbReference type="ARBA" id="ARBA00022481"/>
    </source>
</evidence>
<evidence type="ECO:0000256" key="3">
    <source>
        <dbReference type="ARBA" id="ARBA00022475"/>
    </source>
</evidence>
<gene>
    <name evidence="13" type="ORF">CATMQ487_15000</name>
</gene>
<name>A0ABM7YJN5_9BURK</name>
<evidence type="ECO:0000256" key="8">
    <source>
        <dbReference type="ARBA" id="ARBA00023136"/>
    </source>
</evidence>
<dbReference type="Gene3D" id="3.55.40.10">
    <property type="entry name" value="minor pseudopilin epsh domain"/>
    <property type="match status" value="1"/>
</dbReference>
<evidence type="ECO:0000259" key="12">
    <source>
        <dbReference type="Pfam" id="PF12019"/>
    </source>
</evidence>
<organism evidence="13 14">
    <name type="scientific">Sphaerotilus microaerophilus</name>
    <dbReference type="NCBI Taxonomy" id="2914710"/>
    <lineage>
        <taxon>Bacteria</taxon>
        <taxon>Pseudomonadati</taxon>
        <taxon>Pseudomonadota</taxon>
        <taxon>Betaproteobacteria</taxon>
        <taxon>Burkholderiales</taxon>
        <taxon>Sphaerotilaceae</taxon>
        <taxon>Sphaerotilus</taxon>
    </lineage>
</organism>
<proteinExistence type="inferred from homology"/>
<dbReference type="SUPFAM" id="SSF54523">
    <property type="entry name" value="Pili subunits"/>
    <property type="match status" value="1"/>
</dbReference>
<keyword evidence="14" id="KW-1185">Reference proteome</keyword>
<evidence type="ECO:0000256" key="6">
    <source>
        <dbReference type="ARBA" id="ARBA00022692"/>
    </source>
</evidence>
<dbReference type="Pfam" id="PF12019">
    <property type="entry name" value="GspH"/>
    <property type="match status" value="1"/>
</dbReference>
<protein>
    <recommendedName>
        <fullName evidence="2">Type II secretion system protein H</fullName>
    </recommendedName>
    <alternativeName>
        <fullName evidence="10">General secretion pathway protein H</fullName>
    </alternativeName>
</protein>